<evidence type="ECO:0000256" key="5">
    <source>
        <dbReference type="ARBA" id="ARBA00022927"/>
    </source>
</evidence>
<keyword evidence="8 9" id="KW-0472">Membrane</keyword>
<dbReference type="HAMAP" id="MF_00422">
    <property type="entry name" value="SecE"/>
    <property type="match status" value="1"/>
</dbReference>
<reference evidence="10 11" key="1">
    <citation type="submission" date="2019-03" db="EMBL/GenBank/DDBJ databases">
        <title>Genomic Encyclopedia of Type Strains, Phase IV (KMG-IV): sequencing the most valuable type-strain genomes for metagenomic binning, comparative biology and taxonomic classification.</title>
        <authorList>
            <person name="Goeker M."/>
        </authorList>
    </citation>
    <scope>NUCLEOTIDE SEQUENCE [LARGE SCALE GENOMIC DNA]</scope>
    <source>
        <strain evidence="10 11">DSM 100013</strain>
    </source>
</reference>
<protein>
    <recommendedName>
        <fullName evidence="9">Protein translocase subunit SecE</fullName>
    </recommendedName>
</protein>
<keyword evidence="5 9" id="KW-0653">Protein transport</keyword>
<keyword evidence="2 9" id="KW-0813">Transport</keyword>
<organism evidence="10 11">
    <name type="scientific">Serpentinicella alkaliphila</name>
    <dbReference type="NCBI Taxonomy" id="1734049"/>
    <lineage>
        <taxon>Bacteria</taxon>
        <taxon>Bacillati</taxon>
        <taxon>Bacillota</taxon>
        <taxon>Clostridia</taxon>
        <taxon>Peptostreptococcales</taxon>
        <taxon>Natronincolaceae</taxon>
        <taxon>Serpentinicella</taxon>
    </lineage>
</organism>
<gene>
    <name evidence="9" type="primary">secE</name>
    <name evidence="10" type="ORF">EDD79_10553</name>
</gene>
<comment type="subunit">
    <text evidence="9">Component of the Sec protein translocase complex. Heterotrimer consisting of SecY, SecE and SecG subunits. The heterotrimers can form oligomers, although 1 heterotrimer is thought to be able to translocate proteins. Interacts with the ribosome. Interacts with SecDF, and other proteins may be involved. Interacts with SecA.</text>
</comment>
<proteinExistence type="inferred from homology"/>
<dbReference type="GO" id="GO:0006605">
    <property type="term" value="P:protein targeting"/>
    <property type="evidence" value="ECO:0007669"/>
    <property type="project" value="UniProtKB-UniRule"/>
</dbReference>
<evidence type="ECO:0000256" key="1">
    <source>
        <dbReference type="ARBA" id="ARBA00004370"/>
    </source>
</evidence>
<dbReference type="Gene3D" id="1.20.5.1030">
    <property type="entry name" value="Preprotein translocase secy subunit"/>
    <property type="match status" value="1"/>
</dbReference>
<dbReference type="RefSeq" id="WP_132849623.1">
    <property type="nucleotide sequence ID" value="NZ_CP058648.1"/>
</dbReference>
<comment type="subcellular location">
    <subcellularLocation>
        <location evidence="9">Cell membrane</location>
        <topology evidence="9">Single-pass membrane protein</topology>
    </subcellularLocation>
    <subcellularLocation>
        <location evidence="1">Membrane</location>
    </subcellularLocation>
</comment>
<dbReference type="GO" id="GO:0009306">
    <property type="term" value="P:protein secretion"/>
    <property type="evidence" value="ECO:0007669"/>
    <property type="project" value="UniProtKB-UniRule"/>
</dbReference>
<accession>A0A4R2SZD2</accession>
<dbReference type="EMBL" id="SLYC01000055">
    <property type="protein sequence ID" value="TCP95929.1"/>
    <property type="molecule type" value="Genomic_DNA"/>
</dbReference>
<dbReference type="Proteomes" id="UP000295504">
    <property type="component" value="Unassembled WGS sequence"/>
</dbReference>
<dbReference type="GO" id="GO:0008320">
    <property type="term" value="F:protein transmembrane transporter activity"/>
    <property type="evidence" value="ECO:0007669"/>
    <property type="project" value="UniProtKB-UniRule"/>
</dbReference>
<keyword evidence="3 9" id="KW-1003">Cell membrane</keyword>
<dbReference type="AlphaFoldDB" id="A0A4R2SZD2"/>
<dbReference type="InterPro" id="IPR005807">
    <property type="entry name" value="SecE_bac"/>
</dbReference>
<dbReference type="PROSITE" id="PS01067">
    <property type="entry name" value="SECE_SEC61G"/>
    <property type="match status" value="1"/>
</dbReference>
<evidence type="ECO:0000313" key="11">
    <source>
        <dbReference type="Proteomes" id="UP000295504"/>
    </source>
</evidence>
<evidence type="ECO:0000256" key="3">
    <source>
        <dbReference type="ARBA" id="ARBA00022475"/>
    </source>
</evidence>
<evidence type="ECO:0000256" key="9">
    <source>
        <dbReference type="HAMAP-Rule" id="MF_00422"/>
    </source>
</evidence>
<dbReference type="NCBIfam" id="TIGR00964">
    <property type="entry name" value="secE_bact"/>
    <property type="match status" value="1"/>
</dbReference>
<name>A0A4R2SZD2_9FIRM</name>
<dbReference type="GO" id="GO:0065002">
    <property type="term" value="P:intracellular protein transmembrane transport"/>
    <property type="evidence" value="ECO:0007669"/>
    <property type="project" value="UniProtKB-UniRule"/>
</dbReference>
<keyword evidence="6 9" id="KW-1133">Transmembrane helix</keyword>
<evidence type="ECO:0000256" key="8">
    <source>
        <dbReference type="ARBA" id="ARBA00023136"/>
    </source>
</evidence>
<dbReference type="GO" id="GO:0043952">
    <property type="term" value="P:protein transport by the Sec complex"/>
    <property type="evidence" value="ECO:0007669"/>
    <property type="project" value="UniProtKB-UniRule"/>
</dbReference>
<dbReference type="GO" id="GO:0005886">
    <property type="term" value="C:plasma membrane"/>
    <property type="evidence" value="ECO:0007669"/>
    <property type="project" value="UniProtKB-SubCell"/>
</dbReference>
<evidence type="ECO:0000256" key="4">
    <source>
        <dbReference type="ARBA" id="ARBA00022692"/>
    </source>
</evidence>
<keyword evidence="7 9" id="KW-0811">Translocation</keyword>
<dbReference type="OrthoDB" id="9799073at2"/>
<keyword evidence="11" id="KW-1185">Reference proteome</keyword>
<dbReference type="Pfam" id="PF00584">
    <property type="entry name" value="SecE"/>
    <property type="match status" value="1"/>
</dbReference>
<evidence type="ECO:0000256" key="7">
    <source>
        <dbReference type="ARBA" id="ARBA00023010"/>
    </source>
</evidence>
<dbReference type="InterPro" id="IPR038379">
    <property type="entry name" value="SecE_sf"/>
</dbReference>
<evidence type="ECO:0000256" key="2">
    <source>
        <dbReference type="ARBA" id="ARBA00022448"/>
    </source>
</evidence>
<dbReference type="InterPro" id="IPR001901">
    <property type="entry name" value="Translocase_SecE/Sec61-g"/>
</dbReference>
<comment type="function">
    <text evidence="9">Essential subunit of the Sec protein translocation channel SecYEG. Clamps together the 2 halves of SecY. May contact the channel plug during translocation.</text>
</comment>
<dbReference type="PANTHER" id="PTHR33910">
    <property type="entry name" value="PROTEIN TRANSLOCASE SUBUNIT SECE"/>
    <property type="match status" value="1"/>
</dbReference>
<dbReference type="PANTHER" id="PTHR33910:SF1">
    <property type="entry name" value="PROTEIN TRANSLOCASE SUBUNIT SECE"/>
    <property type="match status" value="1"/>
</dbReference>
<feature type="transmembrane region" description="Helical" evidence="9">
    <location>
        <begin position="41"/>
        <end position="68"/>
    </location>
</feature>
<keyword evidence="4 9" id="KW-0812">Transmembrane</keyword>
<comment type="caution">
    <text evidence="10">The sequence shown here is derived from an EMBL/GenBank/DDBJ whole genome shotgun (WGS) entry which is preliminary data.</text>
</comment>
<evidence type="ECO:0000256" key="6">
    <source>
        <dbReference type="ARBA" id="ARBA00022989"/>
    </source>
</evidence>
<comment type="similarity">
    <text evidence="9">Belongs to the SecE/SEC61-gamma family.</text>
</comment>
<evidence type="ECO:0000313" key="10">
    <source>
        <dbReference type="EMBL" id="TCP95929.1"/>
    </source>
</evidence>
<sequence length="69" mass="7459">MSTQANTNNKAGLGKYFKGVKSELKKVIWPNKKELSNHTGVVIVTCVIATAIIWILDTVFGSGLGLIIK</sequence>